<dbReference type="AlphaFoldDB" id="A0A813LVM5"/>
<evidence type="ECO:0000256" key="1">
    <source>
        <dbReference type="SAM" id="Phobius"/>
    </source>
</evidence>
<accession>A0A813LVM5</accession>
<gene>
    <name evidence="2" type="ORF">PGLA2088_LOCUS49584</name>
</gene>
<evidence type="ECO:0000313" key="2">
    <source>
        <dbReference type="EMBL" id="CAE8739381.1"/>
    </source>
</evidence>
<evidence type="ECO:0000313" key="3">
    <source>
        <dbReference type="Proteomes" id="UP000626109"/>
    </source>
</evidence>
<name>A0A813LVM5_POLGL</name>
<comment type="caution">
    <text evidence="2">The sequence shown here is derived from an EMBL/GenBank/DDBJ whole genome shotgun (WGS) entry which is preliminary data.</text>
</comment>
<keyword evidence="1" id="KW-0472">Membrane</keyword>
<proteinExistence type="predicted"/>
<feature type="non-terminal residue" evidence="2">
    <location>
        <position position="182"/>
    </location>
</feature>
<organism evidence="2 3">
    <name type="scientific">Polarella glacialis</name>
    <name type="common">Dinoflagellate</name>
    <dbReference type="NCBI Taxonomy" id="89957"/>
    <lineage>
        <taxon>Eukaryota</taxon>
        <taxon>Sar</taxon>
        <taxon>Alveolata</taxon>
        <taxon>Dinophyceae</taxon>
        <taxon>Suessiales</taxon>
        <taxon>Suessiaceae</taxon>
        <taxon>Polarella</taxon>
    </lineage>
</organism>
<feature type="transmembrane region" description="Helical" evidence="1">
    <location>
        <begin position="140"/>
        <end position="164"/>
    </location>
</feature>
<sequence>AALLIAQKYRWLDSGTGTRRPDAPEIVVLEGRSEEAHCTRTDIRIALSSSTQSMLNQRTKSRRFASGMPVAEIEECLMRRWKKVAPGEAKIQYGRPITDPAELAAEGFDCVLWAAGRRSLGECLGFAVVYCCCCWFCCCLFIVVVLFCCWCFLMLLLLVSLLFIQAASQQTAALQCNLKAKS</sequence>
<keyword evidence="1" id="KW-1133">Transmembrane helix</keyword>
<dbReference type="Proteomes" id="UP000626109">
    <property type="component" value="Unassembled WGS sequence"/>
</dbReference>
<protein>
    <submittedName>
        <fullName evidence="2">Uncharacterized protein</fullName>
    </submittedName>
</protein>
<reference evidence="2" key="1">
    <citation type="submission" date="2021-02" db="EMBL/GenBank/DDBJ databases">
        <authorList>
            <person name="Dougan E. K."/>
            <person name="Rhodes N."/>
            <person name="Thang M."/>
            <person name="Chan C."/>
        </authorList>
    </citation>
    <scope>NUCLEOTIDE SEQUENCE</scope>
</reference>
<dbReference type="EMBL" id="CAJNNW010037100">
    <property type="protein sequence ID" value="CAE8739381.1"/>
    <property type="molecule type" value="Genomic_DNA"/>
</dbReference>
<keyword evidence="1" id="KW-0812">Transmembrane</keyword>